<dbReference type="Gene3D" id="3.30.450.40">
    <property type="match status" value="1"/>
</dbReference>
<dbReference type="InterPro" id="IPR011991">
    <property type="entry name" value="ArsR-like_HTH"/>
</dbReference>
<dbReference type="GeneID" id="56037473"/>
<dbReference type="Proteomes" id="UP000509626">
    <property type="component" value="Chromosome"/>
</dbReference>
<feature type="domain" description="IclR-ED" evidence="5">
    <location>
        <begin position="72"/>
        <end position="255"/>
    </location>
</feature>
<dbReference type="InterPro" id="IPR029016">
    <property type="entry name" value="GAF-like_dom_sf"/>
</dbReference>
<dbReference type="PROSITE" id="PS51078">
    <property type="entry name" value="ICLR_ED"/>
    <property type="match status" value="1"/>
</dbReference>
<dbReference type="PANTHER" id="PTHR30136">
    <property type="entry name" value="HELIX-TURN-HELIX TRANSCRIPTIONAL REGULATOR, ICLR FAMILY"/>
    <property type="match status" value="1"/>
</dbReference>
<sequence>MTDTPLEADVPIRATQRSMAIVEEIMRRERAGVTELAEYFGFSKSTIHDHLTTLVRLKYLRREGDEYAVGLRFLSLGGHARQLEELYEIAKPEIDDLAAETGEAAKLVVEDAGRGIYLYQARGGQAVQTDSHVGMRVYLHSCATGKAMLAYIPRERVREIVDEYGLPEWTEHTITDEGELYEELDAIRDRKIAIDDEERIRGLRCVATPIIRDDELLGAISISGPTKRFDNDEYVDEISDLIRNTARVIEINAKYTT</sequence>
<name>A0A7D5LAD7_9EURY</name>
<reference evidence="6 7" key="1">
    <citation type="submission" date="2020-06" db="EMBL/GenBank/DDBJ databases">
        <title>NJ-3-1, isolated from saline soil.</title>
        <authorList>
            <person name="Cui H.L."/>
            <person name="Shi X."/>
        </authorList>
    </citation>
    <scope>NUCLEOTIDE SEQUENCE [LARGE SCALE GENOMIC DNA]</scope>
    <source>
        <strain evidence="6 7">NJ-3-1</strain>
    </source>
</reference>
<dbReference type="InterPro" id="IPR014757">
    <property type="entry name" value="Tscrpt_reg_IclR_C"/>
</dbReference>
<dbReference type="InterPro" id="IPR005471">
    <property type="entry name" value="Tscrpt_reg_IclR_N"/>
</dbReference>
<keyword evidence="7" id="KW-1185">Reference proteome</keyword>
<keyword evidence="2" id="KW-0238">DNA-binding</keyword>
<accession>A0A7D5LAD7</accession>
<keyword evidence="3" id="KW-0804">Transcription</keyword>
<dbReference type="Pfam" id="PF01614">
    <property type="entry name" value="IclR_C"/>
    <property type="match status" value="1"/>
</dbReference>
<dbReference type="CDD" id="cd00090">
    <property type="entry name" value="HTH_ARSR"/>
    <property type="match status" value="1"/>
</dbReference>
<evidence type="ECO:0000259" key="4">
    <source>
        <dbReference type="PROSITE" id="PS51077"/>
    </source>
</evidence>
<dbReference type="EMBL" id="CP058579">
    <property type="protein sequence ID" value="QLG61747.1"/>
    <property type="molecule type" value="Genomic_DNA"/>
</dbReference>
<evidence type="ECO:0000259" key="5">
    <source>
        <dbReference type="PROSITE" id="PS51078"/>
    </source>
</evidence>
<dbReference type="SUPFAM" id="SSF46785">
    <property type="entry name" value="Winged helix' DNA-binding domain"/>
    <property type="match status" value="1"/>
</dbReference>
<evidence type="ECO:0000313" key="7">
    <source>
        <dbReference type="Proteomes" id="UP000509626"/>
    </source>
</evidence>
<feature type="domain" description="HTH iclR-type" evidence="4">
    <location>
        <begin position="12"/>
        <end position="71"/>
    </location>
</feature>
<evidence type="ECO:0000256" key="1">
    <source>
        <dbReference type="ARBA" id="ARBA00023015"/>
    </source>
</evidence>
<dbReference type="Gene3D" id="1.10.10.10">
    <property type="entry name" value="Winged helix-like DNA-binding domain superfamily/Winged helix DNA-binding domain"/>
    <property type="match status" value="1"/>
</dbReference>
<dbReference type="SUPFAM" id="SSF55781">
    <property type="entry name" value="GAF domain-like"/>
    <property type="match status" value="1"/>
</dbReference>
<dbReference type="SMART" id="SM00346">
    <property type="entry name" value="HTH_ICLR"/>
    <property type="match status" value="1"/>
</dbReference>
<dbReference type="InterPro" id="IPR050707">
    <property type="entry name" value="HTH_MetabolicPath_Reg"/>
</dbReference>
<dbReference type="GO" id="GO:0003677">
    <property type="term" value="F:DNA binding"/>
    <property type="evidence" value="ECO:0007669"/>
    <property type="project" value="UniProtKB-KW"/>
</dbReference>
<organism evidence="6 7">
    <name type="scientific">Halorarum salinum</name>
    <dbReference type="NCBI Taxonomy" id="2743089"/>
    <lineage>
        <taxon>Archaea</taxon>
        <taxon>Methanobacteriati</taxon>
        <taxon>Methanobacteriota</taxon>
        <taxon>Stenosarchaea group</taxon>
        <taxon>Halobacteria</taxon>
        <taxon>Halobacteriales</taxon>
        <taxon>Haloferacaceae</taxon>
        <taxon>Halorarum</taxon>
    </lineage>
</organism>
<dbReference type="AlphaFoldDB" id="A0A7D5LAD7"/>
<dbReference type="PROSITE" id="PS51077">
    <property type="entry name" value="HTH_ICLR"/>
    <property type="match status" value="1"/>
</dbReference>
<dbReference type="PANTHER" id="PTHR30136:SF35">
    <property type="entry name" value="HTH-TYPE TRANSCRIPTIONAL REGULATOR RV1719"/>
    <property type="match status" value="1"/>
</dbReference>
<gene>
    <name evidence="6" type="ORF">HUG12_08400</name>
</gene>
<dbReference type="InterPro" id="IPR036388">
    <property type="entry name" value="WH-like_DNA-bd_sf"/>
</dbReference>
<dbReference type="RefSeq" id="WP_179268332.1">
    <property type="nucleotide sequence ID" value="NZ_CP058579.1"/>
</dbReference>
<protein>
    <submittedName>
        <fullName evidence="6">IclR family transcriptional regulator</fullName>
    </submittedName>
</protein>
<evidence type="ECO:0000313" key="6">
    <source>
        <dbReference type="EMBL" id="QLG61747.1"/>
    </source>
</evidence>
<dbReference type="Pfam" id="PF09339">
    <property type="entry name" value="HTH_IclR"/>
    <property type="match status" value="1"/>
</dbReference>
<proteinExistence type="predicted"/>
<dbReference type="GO" id="GO:0045892">
    <property type="term" value="P:negative regulation of DNA-templated transcription"/>
    <property type="evidence" value="ECO:0007669"/>
    <property type="project" value="TreeGrafter"/>
</dbReference>
<keyword evidence="1" id="KW-0805">Transcription regulation</keyword>
<dbReference type="GO" id="GO:0003700">
    <property type="term" value="F:DNA-binding transcription factor activity"/>
    <property type="evidence" value="ECO:0007669"/>
    <property type="project" value="TreeGrafter"/>
</dbReference>
<dbReference type="InterPro" id="IPR036390">
    <property type="entry name" value="WH_DNA-bd_sf"/>
</dbReference>
<evidence type="ECO:0000256" key="2">
    <source>
        <dbReference type="ARBA" id="ARBA00023125"/>
    </source>
</evidence>
<evidence type="ECO:0000256" key="3">
    <source>
        <dbReference type="ARBA" id="ARBA00023163"/>
    </source>
</evidence>
<dbReference type="KEGG" id="halu:HUG12_08400"/>